<feature type="domain" description="THIF-type NAD/FAD binding fold" evidence="9">
    <location>
        <begin position="20"/>
        <end position="358"/>
    </location>
</feature>
<dbReference type="InterPro" id="IPR045886">
    <property type="entry name" value="ThiF/MoeB/HesA"/>
</dbReference>
<keyword evidence="4" id="KW-0547">Nucleotide-binding</keyword>
<dbReference type="Proteomes" id="UP000694404">
    <property type="component" value="Unplaced"/>
</dbReference>
<protein>
    <submittedName>
        <fullName evidence="11">Uncharacterized protein</fullName>
    </submittedName>
</protein>
<dbReference type="GeneTree" id="ENSGT00940000166138"/>
<evidence type="ECO:0000256" key="6">
    <source>
        <dbReference type="ARBA" id="ARBA00022840"/>
    </source>
</evidence>
<evidence type="ECO:0000256" key="8">
    <source>
        <dbReference type="SAM" id="MobiDB-lite"/>
    </source>
</evidence>
<evidence type="ECO:0000256" key="2">
    <source>
        <dbReference type="ARBA" id="ARBA00005673"/>
    </source>
</evidence>
<dbReference type="GO" id="GO:0005737">
    <property type="term" value="C:cytoplasm"/>
    <property type="evidence" value="ECO:0007669"/>
    <property type="project" value="TreeGrafter"/>
</dbReference>
<keyword evidence="6" id="KW-0067">ATP-binding</keyword>
<dbReference type="InterPro" id="IPR042063">
    <property type="entry name" value="Ubi_acti_E1_SCCH"/>
</dbReference>
<gene>
    <name evidence="11" type="primary">UBA7</name>
</gene>
<keyword evidence="5" id="KW-0833">Ubl conjugation pathway</keyword>
<dbReference type="CDD" id="cd01491">
    <property type="entry name" value="Ube1_repeat1"/>
    <property type="match status" value="1"/>
</dbReference>
<dbReference type="GO" id="GO:0005524">
    <property type="term" value="F:ATP binding"/>
    <property type="evidence" value="ECO:0007669"/>
    <property type="project" value="UniProtKB-KW"/>
</dbReference>
<keyword evidence="12" id="KW-1185">Reference proteome</keyword>
<dbReference type="InterPro" id="IPR042302">
    <property type="entry name" value="E1_FCCH_sf"/>
</dbReference>
<dbReference type="SUPFAM" id="SSF69572">
    <property type="entry name" value="Activating enzymes of the ubiquitin-like proteins"/>
    <property type="match status" value="2"/>
</dbReference>
<dbReference type="Gene3D" id="1.10.10.2660">
    <property type="entry name" value="Ubiquitin-activating enzyme E1, SCCH domain"/>
    <property type="match status" value="1"/>
</dbReference>
<proteinExistence type="inferred from homology"/>
<evidence type="ECO:0000256" key="3">
    <source>
        <dbReference type="ARBA" id="ARBA00022598"/>
    </source>
</evidence>
<reference evidence="11" key="1">
    <citation type="submission" date="2025-08" db="UniProtKB">
        <authorList>
            <consortium name="Ensembl"/>
        </authorList>
    </citation>
    <scope>IDENTIFICATION</scope>
</reference>
<name>A0A8C0J159_CHEAB</name>
<evidence type="ECO:0000259" key="10">
    <source>
        <dbReference type="Pfam" id="PF10585"/>
    </source>
</evidence>
<dbReference type="GO" id="GO:0005634">
    <property type="term" value="C:nucleus"/>
    <property type="evidence" value="ECO:0007669"/>
    <property type="project" value="TreeGrafter"/>
</dbReference>
<dbReference type="Gene3D" id="2.40.30.180">
    <property type="entry name" value="Ubiquitin-activating enzyme E1, FCCH domain"/>
    <property type="match status" value="1"/>
</dbReference>
<evidence type="ECO:0000256" key="4">
    <source>
        <dbReference type="ARBA" id="ARBA00022741"/>
    </source>
</evidence>
<feature type="compositionally biased region" description="Low complexity" evidence="8">
    <location>
        <begin position="913"/>
        <end position="926"/>
    </location>
</feature>
<dbReference type="PROSITE" id="PS00865">
    <property type="entry name" value="UBIQUITIN_ACTIVAT_2"/>
    <property type="match status" value="1"/>
</dbReference>
<feature type="compositionally biased region" description="Low complexity" evidence="8">
    <location>
        <begin position="1012"/>
        <end position="1021"/>
    </location>
</feature>
<dbReference type="GO" id="GO:0006974">
    <property type="term" value="P:DNA damage response"/>
    <property type="evidence" value="ECO:0007669"/>
    <property type="project" value="TreeGrafter"/>
</dbReference>
<dbReference type="InterPro" id="IPR000594">
    <property type="entry name" value="ThiF_NAD_FAD-bd"/>
</dbReference>
<evidence type="ECO:0000259" key="9">
    <source>
        <dbReference type="Pfam" id="PF00899"/>
    </source>
</evidence>
<evidence type="ECO:0000256" key="1">
    <source>
        <dbReference type="ARBA" id="ARBA00004906"/>
    </source>
</evidence>
<feature type="domain" description="Ubiquitin-activating enzyme SCCH" evidence="10">
    <location>
        <begin position="581"/>
        <end position="821"/>
    </location>
</feature>
<keyword evidence="3" id="KW-0436">Ligase</keyword>
<comment type="similarity">
    <text evidence="2">Belongs to the ubiquitin-activating E1 family.</text>
</comment>
<dbReference type="Gene3D" id="3.40.50.720">
    <property type="entry name" value="NAD(P)-binding Rossmann-like Domain"/>
    <property type="match status" value="1"/>
</dbReference>
<dbReference type="PANTHER" id="PTHR10953:SF4">
    <property type="entry name" value="UBIQUITIN-ACTIVATING ENZYME E1 C-TERMINAL DOMAIN-CONTAINING PROTEIN"/>
    <property type="match status" value="1"/>
</dbReference>
<dbReference type="Gene3D" id="3.50.50.80">
    <property type="entry name" value="Ubiquitin-activating enzyme E1, inactive adenylation domain, subdomain 1"/>
    <property type="match status" value="1"/>
</dbReference>
<dbReference type="GO" id="GO:0006511">
    <property type="term" value="P:ubiquitin-dependent protein catabolic process"/>
    <property type="evidence" value="ECO:0007669"/>
    <property type="project" value="TreeGrafter"/>
</dbReference>
<dbReference type="Pfam" id="PF00899">
    <property type="entry name" value="ThiF"/>
    <property type="match status" value="2"/>
</dbReference>
<dbReference type="Gene3D" id="3.40.50.12550">
    <property type="entry name" value="Ubiquitin-activating enzyme E1, inactive adenylation domain, subdomain 2"/>
    <property type="match status" value="2"/>
</dbReference>
<dbReference type="Pfam" id="PF10585">
    <property type="entry name" value="UBA_E1_SCCH"/>
    <property type="match status" value="1"/>
</dbReference>
<feature type="region of interest" description="Disordered" evidence="8">
    <location>
        <begin position="904"/>
        <end position="931"/>
    </location>
</feature>
<organism evidence="11 12">
    <name type="scientific">Chelonoidis abingdonii</name>
    <name type="common">Abingdon island giant tortoise</name>
    <name type="synonym">Testudo abingdonii</name>
    <dbReference type="NCBI Taxonomy" id="106734"/>
    <lineage>
        <taxon>Eukaryota</taxon>
        <taxon>Metazoa</taxon>
        <taxon>Chordata</taxon>
        <taxon>Craniata</taxon>
        <taxon>Vertebrata</taxon>
        <taxon>Euteleostomi</taxon>
        <taxon>Archelosauria</taxon>
        <taxon>Testudinata</taxon>
        <taxon>Testudines</taxon>
        <taxon>Cryptodira</taxon>
        <taxon>Durocryptodira</taxon>
        <taxon>Testudinoidea</taxon>
        <taxon>Testudinidae</taxon>
        <taxon>Chelonoidis</taxon>
    </lineage>
</organism>
<feature type="domain" description="THIF-type NAD/FAD binding fold" evidence="9">
    <location>
        <begin position="394"/>
        <end position="867"/>
    </location>
</feature>
<dbReference type="AlphaFoldDB" id="A0A8C0J159"/>
<dbReference type="InterPro" id="IPR000011">
    <property type="entry name" value="UBQ/SUMO-activ_enz_E1-like"/>
</dbReference>
<dbReference type="InterPro" id="IPR019572">
    <property type="entry name" value="UBA_E1_SCCH"/>
</dbReference>
<evidence type="ECO:0000313" key="12">
    <source>
        <dbReference type="Proteomes" id="UP000694404"/>
    </source>
</evidence>
<sequence length="1067" mass="115308">MGRSSMRRFESLGEIDEGLYSRQLYVLGHKAMRRLAKTAVLVSGMKGLGVEIAKNIILAGVKSVTVHDPGNTQWSDLSSQFFLSESDVGRNRAVVSQQHLAELNSYVPVTAYTKELSESFLAAFQVVVLSNSPLEEQLRISDICHGRSIRFVLADTKGLAGQLFCDFGENFVVDEPSEAEPVCAYGMPGVVTCRDGQGHGHGFADGDFVTFSDVEGMSQLNGCKPRAIRVLGEPSLIGDTGSFAPYQRGGVITQVKVPQLHSYVSMPPADPDPTCFCALPVLRPCLGPASPPPDLCLSLQADAERLLELARGLTTHQELLDERLVRTFAHVSAGELSPMAALLGGLAAQEVLKAASGKFLPLAQWLYFDALECLPEEGTTLLTEESCAPRGSRYDGQIAVFGADFQERLGRQKYFVVGAGAIGCELLKNFAMIGLAAGKGGSITVTDMDTIERSNLSRQLLFRLRDVGKLKSETAAAAVRRMNPTTRVTAQPHHVGPDTETLYRDDFFMALDGVTNALDSMKSRAYVDSLCIRYLKPLLDSGTEGTKGHVQVVVPHLTQPFGSPLDLTESAVPLCTLRHFPSTIEHTLQWARDEFDGLFKVPAENVNKFLEDPTFLEVQRMTQDLEWVRSSLQEKPCSWQDCVRWARQRWETLYRHTILNLLHAFPPGHETSPGVPFWAGPKRCPQPLEFDCDNVSGEPVRYIMAAARLFAQTHRLQVPRDRAAARETLRAMAVPPFQLEVGVRIPVTEEEMEEQLAALRQELAECRQALLEGGYGSTHLMEPIHFEKDDDSNGHVDFIMAASNLRAANYGIAPADWHTSKRVAGRIVPAIATTTAAVAGLACLELYKLVWGHQNLSSYCNSFLQLAEPLSPPASATQQLLPSLLCANAWLLTGLGRAPSQLFSPPACDGHPPHSSSPSGTGTPHSAPLCRPDTLLEQQAGSGGRGRQGPKLGPCVRGRRQVSCCTGSADGSQAACGGGGRVARLAGATGKRRHQACVSQCISTNAASSAPSLHLPSCSPPRQCTPQSSPTPARSRAPHSLARTLAAGIPQLLGLGCSGVVGWSQHG</sequence>
<feature type="compositionally biased region" description="Polar residues" evidence="8">
    <location>
        <begin position="1022"/>
        <end position="1032"/>
    </location>
</feature>
<dbReference type="PRINTS" id="PR01849">
    <property type="entry name" value="UBIQUITINACT"/>
</dbReference>
<evidence type="ECO:0000313" key="11">
    <source>
        <dbReference type="Ensembl" id="ENSCABP00000025286.1"/>
    </source>
</evidence>
<dbReference type="InterPro" id="IPR042449">
    <property type="entry name" value="Ub-E1_IAD_1"/>
</dbReference>
<evidence type="ECO:0000256" key="5">
    <source>
        <dbReference type="ARBA" id="ARBA00022786"/>
    </source>
</evidence>
<dbReference type="GO" id="GO:0004839">
    <property type="term" value="F:ubiquitin activating enzyme activity"/>
    <property type="evidence" value="ECO:0007669"/>
    <property type="project" value="TreeGrafter"/>
</dbReference>
<reference evidence="11" key="2">
    <citation type="submission" date="2025-09" db="UniProtKB">
        <authorList>
            <consortium name="Ensembl"/>
        </authorList>
    </citation>
    <scope>IDENTIFICATION</scope>
</reference>
<dbReference type="InterPro" id="IPR035985">
    <property type="entry name" value="Ubiquitin-activating_enz"/>
</dbReference>
<evidence type="ECO:0000256" key="7">
    <source>
        <dbReference type="PROSITE-ProRule" id="PRU10132"/>
    </source>
</evidence>
<feature type="active site" description="Glycyl thioester intermediate" evidence="7">
    <location>
        <position position="575"/>
    </location>
</feature>
<comment type="pathway">
    <text evidence="1">Protein modification; protein ubiquitination.</text>
</comment>
<feature type="region of interest" description="Disordered" evidence="8">
    <location>
        <begin position="1012"/>
        <end position="1039"/>
    </location>
</feature>
<dbReference type="InterPro" id="IPR033127">
    <property type="entry name" value="UBQ-activ_enz_E1_Cys_AS"/>
</dbReference>
<accession>A0A8C0J159</accession>
<dbReference type="UniPathway" id="UPA00143"/>
<dbReference type="Ensembl" id="ENSCABT00000027714.1">
    <property type="protein sequence ID" value="ENSCABP00000025286.1"/>
    <property type="gene ID" value="ENSCABG00000018547.1"/>
</dbReference>
<dbReference type="PANTHER" id="PTHR10953">
    <property type="entry name" value="UBIQUITIN-ACTIVATING ENZYME E1"/>
    <property type="match status" value="1"/>
</dbReference>